<dbReference type="AlphaFoldDB" id="A0A8S1X399"/>
<dbReference type="Proteomes" id="UP000683925">
    <property type="component" value="Unassembled WGS sequence"/>
</dbReference>
<dbReference type="Pfam" id="PF00439">
    <property type="entry name" value="Bromodomain"/>
    <property type="match status" value="1"/>
</dbReference>
<name>A0A8S1X399_PAROT</name>
<accession>A0A8S1X399</accession>
<dbReference type="PROSITE" id="PS50297">
    <property type="entry name" value="ANK_REP_REGION"/>
    <property type="match status" value="1"/>
</dbReference>
<dbReference type="PANTHER" id="PTHR24201">
    <property type="entry name" value="ANK_REP_REGION DOMAIN-CONTAINING PROTEIN"/>
    <property type="match status" value="1"/>
</dbReference>
<evidence type="ECO:0000313" key="6">
    <source>
        <dbReference type="EMBL" id="CAD8196918.1"/>
    </source>
</evidence>
<sequence length="491" mass="57289">MDGILQQALMRFDIAANDGKINAEQVISILQSLNYNPQDITKIVSQITSDIDVHQFKELLTQKEEPKQERVHQFKELLTQKEEPKQERLSTSQIRQIEDEFRQAVKYGNDDKVLQYLTKYQNQIDLANKMEPQNRQIPTYDAVQAPTEQQAYLILKTLYEHGSDINYKDAMQQSIMFYICRDGRCQLFDFLISKGLSVNEQDQNGQTPIFYAARENKVEILQKLIQNGANVNHRDKILDQTALFYSAKEGQLQACQLLIDAGCKISHQDATKKTAVAYAKKFNRRDVYDLLSFGAQRQKDEANQKRDDGLSKIEQKINRKKNKDLPKFQYKLMHIDDKGLSKEVTNEDFEKFSQDFPEIAKLIMKPDDTIDETMISSIKEEQMWDKIAKKILNQLWKLKQSVYFLEPVDVNRYQILDYYDIVKNPMDFGTIKSKLQNNQYRCLKEFHIDMLLVFDNCVLYNGIHSEVGQAGIKVKQDYLLMLEQNGINKNL</sequence>
<comment type="caution">
    <text evidence="6">The sequence shown here is derived from an EMBL/GenBank/DDBJ whole genome shotgun (WGS) entry which is preliminary data.</text>
</comment>
<organism evidence="6 7">
    <name type="scientific">Paramecium octaurelia</name>
    <dbReference type="NCBI Taxonomy" id="43137"/>
    <lineage>
        <taxon>Eukaryota</taxon>
        <taxon>Sar</taxon>
        <taxon>Alveolata</taxon>
        <taxon>Ciliophora</taxon>
        <taxon>Intramacronucleata</taxon>
        <taxon>Oligohymenophorea</taxon>
        <taxon>Peniculida</taxon>
        <taxon>Parameciidae</taxon>
        <taxon>Paramecium</taxon>
    </lineage>
</organism>
<dbReference type="PROSITE" id="PS50088">
    <property type="entry name" value="ANK_REPEAT"/>
    <property type="match status" value="1"/>
</dbReference>
<dbReference type="OMA" id="CKISHQD"/>
<dbReference type="OrthoDB" id="448960at2759"/>
<dbReference type="InterPro" id="IPR018359">
    <property type="entry name" value="Bromodomain_CS"/>
</dbReference>
<dbReference type="Pfam" id="PF12796">
    <property type="entry name" value="Ank_2"/>
    <property type="match status" value="1"/>
</dbReference>
<gene>
    <name evidence="6" type="ORF">POCTA_138.1.T1130047</name>
</gene>
<keyword evidence="7" id="KW-1185">Reference proteome</keyword>
<dbReference type="InterPro" id="IPR002110">
    <property type="entry name" value="Ankyrin_rpt"/>
</dbReference>
<reference evidence="6" key="1">
    <citation type="submission" date="2021-01" db="EMBL/GenBank/DDBJ databases">
        <authorList>
            <consortium name="Genoscope - CEA"/>
            <person name="William W."/>
        </authorList>
    </citation>
    <scope>NUCLEOTIDE SEQUENCE</scope>
</reference>
<dbReference type="InterPro" id="IPR001487">
    <property type="entry name" value="Bromodomain"/>
</dbReference>
<dbReference type="EMBL" id="CAJJDP010000113">
    <property type="protein sequence ID" value="CAD8196918.1"/>
    <property type="molecule type" value="Genomic_DNA"/>
</dbReference>
<evidence type="ECO:0000256" key="2">
    <source>
        <dbReference type="ARBA" id="ARBA00023043"/>
    </source>
</evidence>
<dbReference type="SMART" id="SM00248">
    <property type="entry name" value="ANK"/>
    <property type="match status" value="4"/>
</dbReference>
<feature type="repeat" description="ANK" evidence="3">
    <location>
        <begin position="204"/>
        <end position="236"/>
    </location>
</feature>
<feature type="domain" description="Bromo" evidence="5">
    <location>
        <begin position="396"/>
        <end position="468"/>
    </location>
</feature>
<protein>
    <recommendedName>
        <fullName evidence="5">Bromo domain-containing protein</fullName>
    </recommendedName>
</protein>
<keyword evidence="2 3" id="KW-0040">ANK repeat</keyword>
<dbReference type="PROSITE" id="PS00633">
    <property type="entry name" value="BROMODOMAIN_1"/>
    <property type="match status" value="1"/>
</dbReference>
<evidence type="ECO:0000256" key="3">
    <source>
        <dbReference type="PROSITE-ProRule" id="PRU00023"/>
    </source>
</evidence>
<evidence type="ECO:0000259" key="5">
    <source>
        <dbReference type="PROSITE" id="PS50014"/>
    </source>
</evidence>
<evidence type="ECO:0000256" key="4">
    <source>
        <dbReference type="PROSITE-ProRule" id="PRU00035"/>
    </source>
</evidence>
<proteinExistence type="predicted"/>
<keyword evidence="4" id="KW-0103">Bromodomain</keyword>
<evidence type="ECO:0000256" key="1">
    <source>
        <dbReference type="ARBA" id="ARBA00022737"/>
    </source>
</evidence>
<dbReference type="PROSITE" id="PS50014">
    <property type="entry name" value="BROMODOMAIN_2"/>
    <property type="match status" value="1"/>
</dbReference>
<dbReference type="InterPro" id="IPR050776">
    <property type="entry name" value="Ank_Repeat/CDKN_Inhibitor"/>
</dbReference>
<evidence type="ECO:0000313" key="7">
    <source>
        <dbReference type="Proteomes" id="UP000683925"/>
    </source>
</evidence>
<keyword evidence="1" id="KW-0677">Repeat</keyword>
<dbReference type="SMART" id="SM00297">
    <property type="entry name" value="BROMO"/>
    <property type="match status" value="1"/>
</dbReference>